<dbReference type="SUPFAM" id="SSF46689">
    <property type="entry name" value="Homeodomain-like"/>
    <property type="match status" value="1"/>
</dbReference>
<dbReference type="InterPro" id="IPR001647">
    <property type="entry name" value="HTH_TetR"/>
</dbReference>
<dbReference type="AlphaFoldDB" id="E3JD75"/>
<dbReference type="RefSeq" id="WP_013425477.1">
    <property type="nucleotide sequence ID" value="NC_014666.1"/>
</dbReference>
<dbReference type="Gene3D" id="1.10.357.10">
    <property type="entry name" value="Tetracycline Repressor, domain 2"/>
    <property type="match status" value="1"/>
</dbReference>
<dbReference type="PRINTS" id="PR00455">
    <property type="entry name" value="HTHTETR"/>
</dbReference>
<dbReference type="GO" id="GO:0003700">
    <property type="term" value="F:DNA-binding transcription factor activity"/>
    <property type="evidence" value="ECO:0007669"/>
    <property type="project" value="TreeGrafter"/>
</dbReference>
<keyword evidence="3" id="KW-0804">Transcription</keyword>
<gene>
    <name evidence="6" type="ordered locus">FraEuI1c_4360</name>
</gene>
<dbReference type="HOGENOM" id="CLU_098622_0_0_11"/>
<organism evidence="6 7">
    <name type="scientific">Pseudofrankia inefficax (strain DSM 45817 / CECT 9037 / DDB 130130 / EuI1c)</name>
    <name type="common">Frankia inefficax</name>
    <dbReference type="NCBI Taxonomy" id="298654"/>
    <lineage>
        <taxon>Bacteria</taxon>
        <taxon>Bacillati</taxon>
        <taxon>Actinomycetota</taxon>
        <taxon>Actinomycetes</taxon>
        <taxon>Frankiales</taxon>
        <taxon>Frankiaceae</taxon>
        <taxon>Pseudofrankia</taxon>
    </lineage>
</organism>
<feature type="DNA-binding region" description="H-T-H motif" evidence="4">
    <location>
        <begin position="35"/>
        <end position="54"/>
    </location>
</feature>
<evidence type="ECO:0000256" key="3">
    <source>
        <dbReference type="ARBA" id="ARBA00023163"/>
    </source>
</evidence>
<proteinExistence type="predicted"/>
<dbReference type="eggNOG" id="COG1309">
    <property type="taxonomic scope" value="Bacteria"/>
</dbReference>
<dbReference type="InterPro" id="IPR050109">
    <property type="entry name" value="HTH-type_TetR-like_transc_reg"/>
</dbReference>
<dbReference type="PANTHER" id="PTHR30055">
    <property type="entry name" value="HTH-TYPE TRANSCRIPTIONAL REGULATOR RUTR"/>
    <property type="match status" value="1"/>
</dbReference>
<sequence>MTRPRRVGTETSAKRADLLDAAERLMLAEGYAAVTYRVVAAQAGMTPSLVQYYFPTLDDLFLALVRRRSEQTVGALVRALETDQPLRAIWEFANNKTSAALIAELMALANHRKAIRAEIAAVGEQVRQLTLAAMARSGNDYTSALVPVSPEILVFLLTSSPRMVLMEQAVGMSGSHAEVVDFLAGYLDKVEPSSTRGAEPDSPAGR</sequence>
<keyword evidence="2 4" id="KW-0238">DNA-binding</keyword>
<dbReference type="PANTHER" id="PTHR30055:SF234">
    <property type="entry name" value="HTH-TYPE TRANSCRIPTIONAL REGULATOR BETI"/>
    <property type="match status" value="1"/>
</dbReference>
<dbReference type="STRING" id="298654.FraEuI1c_4360"/>
<reference evidence="6 7" key="1">
    <citation type="submission" date="2010-10" db="EMBL/GenBank/DDBJ databases">
        <title>Complete sequence of Frankia sp. EuI1c.</title>
        <authorList>
            <consortium name="US DOE Joint Genome Institute"/>
            <person name="Lucas S."/>
            <person name="Copeland A."/>
            <person name="Lapidus A."/>
            <person name="Cheng J.-F."/>
            <person name="Bruce D."/>
            <person name="Goodwin L."/>
            <person name="Pitluck S."/>
            <person name="Chertkov O."/>
            <person name="Detter J.C."/>
            <person name="Han C."/>
            <person name="Tapia R."/>
            <person name="Land M."/>
            <person name="Hauser L."/>
            <person name="Jeffries C."/>
            <person name="Kyrpides N."/>
            <person name="Ivanova N."/>
            <person name="Mikhailova N."/>
            <person name="Beauchemin N."/>
            <person name="Sen A."/>
            <person name="Sur S.A."/>
            <person name="Gtari M."/>
            <person name="Wall L."/>
            <person name="Tisa L."/>
            <person name="Woyke T."/>
        </authorList>
    </citation>
    <scope>NUCLEOTIDE SEQUENCE [LARGE SCALE GENOMIC DNA]</scope>
    <source>
        <strain evidence="7">DSM 45817 / CECT 9037 / EuI1c</strain>
    </source>
</reference>
<dbReference type="InParanoid" id="E3JD75"/>
<evidence type="ECO:0000313" key="6">
    <source>
        <dbReference type="EMBL" id="ADP82359.1"/>
    </source>
</evidence>
<dbReference type="Pfam" id="PF00440">
    <property type="entry name" value="TetR_N"/>
    <property type="match status" value="1"/>
</dbReference>
<evidence type="ECO:0000313" key="7">
    <source>
        <dbReference type="Proteomes" id="UP000002484"/>
    </source>
</evidence>
<name>E3JD75_PSEI1</name>
<dbReference type="EMBL" id="CP002299">
    <property type="protein sequence ID" value="ADP82359.1"/>
    <property type="molecule type" value="Genomic_DNA"/>
</dbReference>
<keyword evidence="1" id="KW-0805">Transcription regulation</keyword>
<dbReference type="OrthoDB" id="3474596at2"/>
<evidence type="ECO:0000256" key="1">
    <source>
        <dbReference type="ARBA" id="ARBA00023015"/>
    </source>
</evidence>
<evidence type="ECO:0000256" key="4">
    <source>
        <dbReference type="PROSITE-ProRule" id="PRU00335"/>
    </source>
</evidence>
<protein>
    <submittedName>
        <fullName evidence="6">Regulatory protein TetR</fullName>
    </submittedName>
</protein>
<evidence type="ECO:0000259" key="5">
    <source>
        <dbReference type="PROSITE" id="PS50977"/>
    </source>
</evidence>
<dbReference type="Proteomes" id="UP000002484">
    <property type="component" value="Chromosome"/>
</dbReference>
<evidence type="ECO:0000256" key="2">
    <source>
        <dbReference type="ARBA" id="ARBA00023125"/>
    </source>
</evidence>
<accession>E3JD75</accession>
<dbReference type="GO" id="GO:0000976">
    <property type="term" value="F:transcription cis-regulatory region binding"/>
    <property type="evidence" value="ECO:0007669"/>
    <property type="project" value="TreeGrafter"/>
</dbReference>
<keyword evidence="7" id="KW-1185">Reference proteome</keyword>
<dbReference type="FunCoup" id="E3JD75">
    <property type="interactions" value="8"/>
</dbReference>
<feature type="domain" description="HTH tetR-type" evidence="5">
    <location>
        <begin position="12"/>
        <end position="72"/>
    </location>
</feature>
<dbReference type="KEGG" id="fri:FraEuI1c_4360"/>
<dbReference type="InterPro" id="IPR009057">
    <property type="entry name" value="Homeodomain-like_sf"/>
</dbReference>
<dbReference type="PROSITE" id="PS50977">
    <property type="entry name" value="HTH_TETR_2"/>
    <property type="match status" value="1"/>
</dbReference>